<feature type="transmembrane region" description="Helical" evidence="1">
    <location>
        <begin position="37"/>
        <end position="56"/>
    </location>
</feature>
<feature type="transmembrane region" description="Helical" evidence="1">
    <location>
        <begin position="135"/>
        <end position="156"/>
    </location>
</feature>
<keyword evidence="1" id="KW-0472">Membrane</keyword>
<dbReference type="RefSeq" id="WP_183187122.1">
    <property type="nucleotide sequence ID" value="NZ_JACIDF010000011.1"/>
</dbReference>
<dbReference type="Proteomes" id="UP001339962">
    <property type="component" value="Unassembled WGS sequence"/>
</dbReference>
<reference evidence="2 3" key="1">
    <citation type="submission" date="2023-03" db="EMBL/GenBank/DDBJ databases">
        <title>Bacillus Genome Sequencing.</title>
        <authorList>
            <person name="Dunlap C."/>
        </authorList>
    </citation>
    <scope>NUCLEOTIDE SEQUENCE [LARGE SCALE GENOMIC DNA]</scope>
    <source>
        <strain evidence="2 3">NRS-38</strain>
    </source>
</reference>
<keyword evidence="1" id="KW-0812">Transmembrane</keyword>
<gene>
    <name evidence="2" type="ORF">P9850_18630</name>
</gene>
<keyword evidence="1" id="KW-1133">Transmembrane helix</keyword>
<protein>
    <submittedName>
        <fullName evidence="2">DUF2705 family protein</fullName>
    </submittedName>
</protein>
<evidence type="ECO:0000313" key="3">
    <source>
        <dbReference type="Proteomes" id="UP001339962"/>
    </source>
</evidence>
<feature type="transmembrane region" description="Helical" evidence="1">
    <location>
        <begin position="168"/>
        <end position="191"/>
    </location>
</feature>
<name>A0ABD5IZI2_9BACL</name>
<evidence type="ECO:0000256" key="1">
    <source>
        <dbReference type="SAM" id="Phobius"/>
    </source>
</evidence>
<dbReference type="AlphaFoldDB" id="A0ABD5IZI2"/>
<comment type="caution">
    <text evidence="2">The sequence shown here is derived from an EMBL/GenBank/DDBJ whole genome shotgun (WGS) entry which is preliminary data.</text>
</comment>
<organism evidence="2 3">
    <name type="scientific">Anoxybacteroides rupiense</name>
    <dbReference type="NCBI Taxonomy" id="311460"/>
    <lineage>
        <taxon>Bacteria</taxon>
        <taxon>Bacillati</taxon>
        <taxon>Bacillota</taxon>
        <taxon>Bacilli</taxon>
        <taxon>Bacillales</taxon>
        <taxon>Anoxybacillaceae</taxon>
        <taxon>Anoxybacteroides</taxon>
    </lineage>
</organism>
<feature type="transmembrane region" description="Helical" evidence="1">
    <location>
        <begin position="77"/>
        <end position="108"/>
    </location>
</feature>
<accession>A0ABD5IZI2</accession>
<evidence type="ECO:0000313" key="2">
    <source>
        <dbReference type="EMBL" id="MED5053782.1"/>
    </source>
</evidence>
<dbReference type="EMBL" id="JARTLI010000069">
    <property type="protein sequence ID" value="MED5053782.1"/>
    <property type="molecule type" value="Genomic_DNA"/>
</dbReference>
<sequence>MLEIVQLLIYQQNSEETFHPAFAFFLSGSSMGHAPQILLIWFLPIYFLLLGADDAIQDYKTGYRTILISKVGRKRYLLEKIITSFTISSLSMFITLFINFILVSIIFVNGTFSKGLMEMRIEGNKLFNFSVEHPFIAIIVFSIVSCILAGLAGSLGASTSLFFLDRKYAYASSFFIWFLLVLNKYSIIYAFQPFTEYGFNVIFPSLLVAISVLIIIPLIVFIYGVRFNED</sequence>
<proteinExistence type="predicted"/>
<feature type="transmembrane region" description="Helical" evidence="1">
    <location>
        <begin position="197"/>
        <end position="225"/>
    </location>
</feature>